<reference evidence="1 2" key="1">
    <citation type="journal article" date="2021" name="Environ. Microbiol.">
        <title>Gene family expansions and transcriptome signatures uncover fungal adaptations to wood decay.</title>
        <authorList>
            <person name="Hage H."/>
            <person name="Miyauchi S."/>
            <person name="Viragh M."/>
            <person name="Drula E."/>
            <person name="Min B."/>
            <person name="Chaduli D."/>
            <person name="Navarro D."/>
            <person name="Favel A."/>
            <person name="Norest M."/>
            <person name="Lesage-Meessen L."/>
            <person name="Balint B."/>
            <person name="Merenyi Z."/>
            <person name="de Eugenio L."/>
            <person name="Morin E."/>
            <person name="Martinez A.T."/>
            <person name="Baldrian P."/>
            <person name="Stursova M."/>
            <person name="Martinez M.J."/>
            <person name="Novotny C."/>
            <person name="Magnuson J.K."/>
            <person name="Spatafora J.W."/>
            <person name="Maurice S."/>
            <person name="Pangilinan J."/>
            <person name="Andreopoulos W."/>
            <person name="LaButti K."/>
            <person name="Hundley H."/>
            <person name="Na H."/>
            <person name="Kuo A."/>
            <person name="Barry K."/>
            <person name="Lipzen A."/>
            <person name="Henrissat B."/>
            <person name="Riley R."/>
            <person name="Ahrendt S."/>
            <person name="Nagy L.G."/>
            <person name="Grigoriev I.V."/>
            <person name="Martin F."/>
            <person name="Rosso M.N."/>
        </authorList>
    </citation>
    <scope>NUCLEOTIDE SEQUENCE [LARGE SCALE GENOMIC DNA]</scope>
    <source>
        <strain evidence="1 2">CIRM-BRFM 1785</strain>
    </source>
</reference>
<name>A0ABQ8KMY4_9APHY</name>
<proteinExistence type="predicted"/>
<dbReference type="EMBL" id="JADCUA010000005">
    <property type="protein sequence ID" value="KAH9839745.1"/>
    <property type="molecule type" value="Genomic_DNA"/>
</dbReference>
<keyword evidence="2" id="KW-1185">Reference proteome</keyword>
<accession>A0ABQ8KMY4</accession>
<sequence>MICRWPRVISALLSMGYIFLTRPAAVRILLCLYAEVTGRSRHVPKLCLDECDGILPTEQARSTHGSESLALRYGDKFRGRHFRRPLDVNNASYSVSRIM</sequence>
<evidence type="ECO:0008006" key="3">
    <source>
        <dbReference type="Google" id="ProtNLM"/>
    </source>
</evidence>
<gene>
    <name evidence="1" type="ORF">C8Q71DRAFT_461663</name>
</gene>
<comment type="caution">
    <text evidence="1">The sequence shown here is derived from an EMBL/GenBank/DDBJ whole genome shotgun (WGS) entry which is preliminary data.</text>
</comment>
<protein>
    <recommendedName>
        <fullName evidence="3">Secreted protein</fullName>
    </recommendedName>
</protein>
<dbReference type="RefSeq" id="XP_047781395.1">
    <property type="nucleotide sequence ID" value="XM_047918685.1"/>
</dbReference>
<dbReference type="Proteomes" id="UP000814176">
    <property type="component" value="Unassembled WGS sequence"/>
</dbReference>
<evidence type="ECO:0000313" key="1">
    <source>
        <dbReference type="EMBL" id="KAH9839745.1"/>
    </source>
</evidence>
<dbReference type="GeneID" id="71999417"/>
<organism evidence="1 2">
    <name type="scientific">Rhodofomes roseus</name>
    <dbReference type="NCBI Taxonomy" id="34475"/>
    <lineage>
        <taxon>Eukaryota</taxon>
        <taxon>Fungi</taxon>
        <taxon>Dikarya</taxon>
        <taxon>Basidiomycota</taxon>
        <taxon>Agaricomycotina</taxon>
        <taxon>Agaricomycetes</taxon>
        <taxon>Polyporales</taxon>
        <taxon>Rhodofomes</taxon>
    </lineage>
</organism>
<evidence type="ECO:0000313" key="2">
    <source>
        <dbReference type="Proteomes" id="UP000814176"/>
    </source>
</evidence>